<dbReference type="Pfam" id="PF13181">
    <property type="entry name" value="TPR_8"/>
    <property type="match status" value="1"/>
</dbReference>
<feature type="domain" description="O-GlcNAc transferase C-terminal" evidence="9">
    <location>
        <begin position="300"/>
        <end position="575"/>
    </location>
</feature>
<dbReference type="PANTHER" id="PTHR44998:SF1">
    <property type="entry name" value="UDP-N-ACETYLGLUCOSAMINE--PEPTIDE N-ACETYLGLUCOSAMINYLTRANSFERASE 110 KDA SUBUNIT"/>
    <property type="match status" value="1"/>
</dbReference>
<evidence type="ECO:0000313" key="11">
    <source>
        <dbReference type="EMBL" id="CAD9605402.1"/>
    </source>
</evidence>
<name>A0A6U2S0D6_9STRA</name>
<keyword evidence="5" id="KW-0808">Transferase</keyword>
<protein>
    <recommendedName>
        <fullName evidence="3">protein O-GlcNAc transferase</fullName>
        <ecNumber evidence="3">2.4.1.255</ecNumber>
    </recommendedName>
</protein>
<feature type="repeat" description="TPR" evidence="8">
    <location>
        <begin position="93"/>
        <end position="126"/>
    </location>
</feature>
<dbReference type="InterPro" id="IPR019734">
    <property type="entry name" value="TPR_rpt"/>
</dbReference>
<evidence type="ECO:0000256" key="1">
    <source>
        <dbReference type="ARBA" id="ARBA00004922"/>
    </source>
</evidence>
<dbReference type="InterPro" id="IPR011990">
    <property type="entry name" value="TPR-like_helical_dom_sf"/>
</dbReference>
<keyword evidence="4" id="KW-0328">Glycosyltransferase</keyword>
<dbReference type="EMBL" id="HBGY01029230">
    <property type="protein sequence ID" value="CAD9605402.1"/>
    <property type="molecule type" value="Transcribed_RNA"/>
</dbReference>
<evidence type="ECO:0000256" key="4">
    <source>
        <dbReference type="ARBA" id="ARBA00022676"/>
    </source>
</evidence>
<evidence type="ECO:0000256" key="3">
    <source>
        <dbReference type="ARBA" id="ARBA00011970"/>
    </source>
</evidence>
<feature type="domain" description="O-GlcNAc transferase C-terminal" evidence="9">
    <location>
        <begin position="610"/>
        <end position="799"/>
    </location>
</feature>
<accession>A0A6U2S0D6</accession>
<dbReference type="Gene3D" id="3.40.50.11380">
    <property type="match status" value="1"/>
</dbReference>
<sequence>MQIVKFKIYISPLQFTMGSPLYFQFLFLSLALIIHVCSSDLSSAIEAAQKENVRGLSLHSLGRHGEAIDVYLSTLHSLGQEIDASLPSNVIRWALNHNLGLAFSQLGELRKSTHYYLEAVKYKPKTARTHLNLATNYHANGLVDDAMSHYDSSLRALLGTPHYYRLAKSFIASHKPPIIYGGRVYKVTNPFQYQCPPHMLAEEDADLFEFRNMTMRQNNWEVIDVMVSLLGNMGQGFTQKGGTVESIAHIQSAAHIIQCQLSRLGDGGVDELKSDDKDTEMKSLLNQFANFIFLSARAGCQWSVLDWSEEFIANINEHELGKNRKSSLLPFDTLTINTTAEWKRIVAERHAIDYPVDDFSFNHLYVPFFQQQEAQGRLARLLETYQKLRLGFISYDFNNHPTSHLSEGLFVWHNRSNIFSSIEMAAYSYGKNDDSLYRKVIVDSLGGLFIEDNDESGRFYEIKDLGYTEALNLVRETHSPHIVFDMQGPTLGARPEITSRRLAPIQVNALIYPGTSGSSSMDYILVDRFVAPPESVRHFTEKLLVMPVTYQMNFYEREEELLSFADSNVIVRRESEKWRKLRIKEGLPLRQNHQSYGNLFPLEANSAAPFVFANLNKLDKIEPRAFSAWMDVLKRVPNSVLWLLEPSSKYRNSGKEDTLKEMAEMHGVNPDRLLFARRVSKFSHLQRLPAADLFLDTFIYGAHSTATDALRGGLPVLTLPSDQFAGRVGMSLLRAVDERLADSFTATDETDYISLAVELAEEVLSNKNSSHMTVLSYWSEFLQSGQSTKLFDAQAYTRDFERASKAMWEVHMHNQQALQSNQMPLQKMHIVVCK</sequence>
<dbReference type="Pfam" id="PF13844">
    <property type="entry name" value="Glyco_transf_41"/>
    <property type="match status" value="2"/>
</dbReference>
<dbReference type="PANTHER" id="PTHR44998">
    <property type="match status" value="1"/>
</dbReference>
<dbReference type="SUPFAM" id="SSF48452">
    <property type="entry name" value="TPR-like"/>
    <property type="match status" value="1"/>
</dbReference>
<dbReference type="GO" id="GO:0097363">
    <property type="term" value="F:protein O-acetylglucosaminyltransferase activity"/>
    <property type="evidence" value="ECO:0007669"/>
    <property type="project" value="UniProtKB-EC"/>
</dbReference>
<dbReference type="SMART" id="SM00028">
    <property type="entry name" value="TPR"/>
    <property type="match status" value="3"/>
</dbReference>
<keyword evidence="6" id="KW-0677">Repeat</keyword>
<dbReference type="EC" id="2.4.1.255" evidence="3"/>
<keyword evidence="7 8" id="KW-0802">TPR repeat</keyword>
<evidence type="ECO:0000256" key="7">
    <source>
        <dbReference type="ARBA" id="ARBA00022803"/>
    </source>
</evidence>
<dbReference type="EMBL" id="HBGY01029219">
    <property type="protein sequence ID" value="CAD9605371.1"/>
    <property type="molecule type" value="Transcribed_RNA"/>
</dbReference>
<organism evidence="10">
    <name type="scientific">Leptocylindrus danicus</name>
    <dbReference type="NCBI Taxonomy" id="163516"/>
    <lineage>
        <taxon>Eukaryota</taxon>
        <taxon>Sar</taxon>
        <taxon>Stramenopiles</taxon>
        <taxon>Ochrophyta</taxon>
        <taxon>Bacillariophyta</taxon>
        <taxon>Coscinodiscophyceae</taxon>
        <taxon>Chaetocerotophycidae</taxon>
        <taxon>Leptocylindrales</taxon>
        <taxon>Leptocylindraceae</taxon>
        <taxon>Leptocylindrus</taxon>
    </lineage>
</organism>
<dbReference type="PROSITE" id="PS50005">
    <property type="entry name" value="TPR"/>
    <property type="match status" value="1"/>
</dbReference>
<evidence type="ECO:0000256" key="5">
    <source>
        <dbReference type="ARBA" id="ARBA00022679"/>
    </source>
</evidence>
<evidence type="ECO:0000256" key="6">
    <source>
        <dbReference type="ARBA" id="ARBA00022737"/>
    </source>
</evidence>
<dbReference type="Gene3D" id="1.25.40.10">
    <property type="entry name" value="Tetratricopeptide repeat domain"/>
    <property type="match status" value="1"/>
</dbReference>
<comment type="pathway">
    <text evidence="1">Protein modification; protein glycosylation.</text>
</comment>
<evidence type="ECO:0000256" key="2">
    <source>
        <dbReference type="ARBA" id="ARBA00005386"/>
    </source>
</evidence>
<dbReference type="AlphaFoldDB" id="A0A6U2S0D6"/>
<comment type="similarity">
    <text evidence="2">Belongs to the glycosyltransferase 41 family. O-GlcNAc transferase subfamily.</text>
</comment>
<proteinExistence type="inferred from homology"/>
<dbReference type="InterPro" id="IPR029489">
    <property type="entry name" value="OGT/SEC/SPY_C"/>
</dbReference>
<reference evidence="10" key="1">
    <citation type="submission" date="2021-01" db="EMBL/GenBank/DDBJ databases">
        <authorList>
            <person name="Corre E."/>
            <person name="Pelletier E."/>
            <person name="Niang G."/>
            <person name="Scheremetjew M."/>
            <person name="Finn R."/>
            <person name="Kale V."/>
            <person name="Holt S."/>
            <person name="Cochrane G."/>
            <person name="Meng A."/>
            <person name="Brown T."/>
            <person name="Cohen L."/>
        </authorList>
    </citation>
    <scope>NUCLEOTIDE SEQUENCE</scope>
    <source>
        <strain evidence="10">B650</strain>
    </source>
</reference>
<evidence type="ECO:0000259" key="9">
    <source>
        <dbReference type="Pfam" id="PF13844"/>
    </source>
</evidence>
<dbReference type="Gene3D" id="3.40.50.2000">
    <property type="entry name" value="Glycogen Phosphorylase B"/>
    <property type="match status" value="1"/>
</dbReference>
<evidence type="ECO:0000313" key="10">
    <source>
        <dbReference type="EMBL" id="CAD9605371.1"/>
    </source>
</evidence>
<evidence type="ECO:0000256" key="8">
    <source>
        <dbReference type="PROSITE-ProRule" id="PRU00339"/>
    </source>
</evidence>
<gene>
    <name evidence="10" type="ORF">LDAN0321_LOCUS18109</name>
    <name evidence="11" type="ORF">LDAN0321_LOCUS18117</name>
</gene>